<dbReference type="KEGG" id="kol:Kole_1378"/>
<reference evidence="14 15" key="2">
    <citation type="journal article" date="2011" name="J. Bacteriol.">
        <title>Genome Sequence of Kosmotoga olearia Strain TBF 19.5.1, a Thermophilic Bacterium with a Wide Growth Temperature Range, Isolated from the Troll B Oil Platform in the North Sea.</title>
        <authorList>
            <person name="Swithers K.S."/>
            <person name="Dipippo J.L."/>
            <person name="Bruce D.C."/>
            <person name="Detter C."/>
            <person name="Tapia R."/>
            <person name="Han S."/>
            <person name="Goodwin L.A."/>
            <person name="Han J."/>
            <person name="Woyke T."/>
            <person name="Pitluck S."/>
            <person name="Pennacchio L."/>
            <person name="Nolan M."/>
            <person name="Mikhailova N."/>
            <person name="Land M.L."/>
            <person name="Nesbo C.L."/>
            <person name="Gogarten J.P."/>
            <person name="Noll K.M."/>
        </authorList>
    </citation>
    <scope>NUCLEOTIDE SEQUENCE [LARGE SCALE GENOMIC DNA]</scope>
    <source>
        <strain evidence="15">ATCC BAA-1733 / DSM 21960 / TBF 19.5.1</strain>
    </source>
</reference>
<evidence type="ECO:0000256" key="7">
    <source>
        <dbReference type="ARBA" id="ARBA00022984"/>
    </source>
</evidence>
<dbReference type="EC" id="2.4.1.227" evidence="11"/>
<dbReference type="GO" id="GO:0008360">
    <property type="term" value="P:regulation of cell shape"/>
    <property type="evidence" value="ECO:0007669"/>
    <property type="project" value="UniProtKB-KW"/>
</dbReference>
<dbReference type="GO" id="GO:0051301">
    <property type="term" value="P:cell division"/>
    <property type="evidence" value="ECO:0007669"/>
    <property type="project" value="UniProtKB-KW"/>
</dbReference>
<reference evidence="14 15" key="1">
    <citation type="submission" date="2009-06" db="EMBL/GenBank/DDBJ databases">
        <title>Complete sequence of Thermotogales bacterium TBF 19.5.1.</title>
        <authorList>
            <consortium name="US DOE Joint Genome Institute"/>
            <person name="Lucas S."/>
            <person name="Copeland A."/>
            <person name="Lapidus A."/>
            <person name="Glavina del Rio T."/>
            <person name="Tice H."/>
            <person name="Bruce D."/>
            <person name="Goodwin L."/>
            <person name="Pitluck S."/>
            <person name="Chertkov O."/>
            <person name="Brettin T."/>
            <person name="Detter J.C."/>
            <person name="Han C."/>
            <person name="Schmutz J."/>
            <person name="Larimer F."/>
            <person name="Land M."/>
            <person name="Hauser L."/>
            <person name="Kyrpides N."/>
            <person name="Ovchinnikova G."/>
            <person name="Noll K."/>
        </authorList>
    </citation>
    <scope>NUCLEOTIDE SEQUENCE [LARGE SCALE GENOMIC DNA]</scope>
    <source>
        <strain evidence="15">ATCC BAA-1733 / DSM 21960 / TBF 19.5.1</strain>
    </source>
</reference>
<evidence type="ECO:0000256" key="6">
    <source>
        <dbReference type="ARBA" id="ARBA00022960"/>
    </source>
</evidence>
<keyword evidence="1 11" id="KW-1003">Cell membrane</keyword>
<gene>
    <name evidence="11" type="primary">murG</name>
    <name evidence="14" type="ordered locus">Kole_1378</name>
</gene>
<feature type="binding site" evidence="11">
    <location>
        <position position="130"/>
    </location>
    <ligand>
        <name>UDP-N-acetyl-alpha-D-glucosamine</name>
        <dbReference type="ChEBI" id="CHEBI:57705"/>
    </ligand>
</feature>
<evidence type="ECO:0000256" key="11">
    <source>
        <dbReference type="HAMAP-Rule" id="MF_00033"/>
    </source>
</evidence>
<comment type="similarity">
    <text evidence="11">Belongs to the glycosyltransferase 28 family. MurG subfamily.</text>
</comment>
<dbReference type="CAZy" id="GT28">
    <property type="family name" value="Glycosyltransferase Family 28"/>
</dbReference>
<accession>C5CDQ9</accession>
<feature type="domain" description="Glycosyltransferase family 28 N-terminal" evidence="12">
    <location>
        <begin position="7"/>
        <end position="148"/>
    </location>
</feature>
<organism evidence="14 15">
    <name type="scientific">Kosmotoga olearia (strain ATCC BAA-1733 / DSM 21960 / TBF 19.5.1)</name>
    <dbReference type="NCBI Taxonomy" id="521045"/>
    <lineage>
        <taxon>Bacteria</taxon>
        <taxon>Thermotogati</taxon>
        <taxon>Thermotogota</taxon>
        <taxon>Thermotogae</taxon>
        <taxon>Kosmotogales</taxon>
        <taxon>Kosmotogaceae</taxon>
        <taxon>Kosmotoga</taxon>
    </lineage>
</organism>
<keyword evidence="6 11" id="KW-0133">Cell shape</keyword>
<dbReference type="InterPro" id="IPR006009">
    <property type="entry name" value="GlcNAc_MurG"/>
</dbReference>
<evidence type="ECO:0000313" key="15">
    <source>
        <dbReference type="Proteomes" id="UP000002382"/>
    </source>
</evidence>
<dbReference type="Gene3D" id="3.40.50.2000">
    <property type="entry name" value="Glycogen Phosphorylase B"/>
    <property type="match status" value="2"/>
</dbReference>
<feature type="binding site" evidence="11">
    <location>
        <position position="201"/>
    </location>
    <ligand>
        <name>UDP-N-acetyl-alpha-D-glucosamine</name>
        <dbReference type="ChEBI" id="CHEBI:57705"/>
    </ligand>
</feature>
<feature type="binding site" evidence="11">
    <location>
        <position position="297"/>
    </location>
    <ligand>
        <name>UDP-N-acetyl-alpha-D-glucosamine</name>
        <dbReference type="ChEBI" id="CHEBI:57705"/>
    </ligand>
</feature>
<sequence>MRKNLKVAFCGGGTGGHYYPAIAVYQELSKRFDIEALYFTIAGRLDDKNVEQDIPRVKRIPLKVKGLRRPLAHPENFFRVLSHLRTSSKVKKILKDFNPDLVFSTGGYISYPVVKAAHTLGIPIYIHEQNSIPGIANKKLSVFARKVFVSFSESADYFPVPKDKIIVSGNPVRKPVKNREELLNQLGFDPKTPFVVITGGSLGSDLLNKLALSLYSKILEHGPNINFLHITGNENISAKLNEFPFVIEKAYEPELHEYINIADAVIARGGATTIAEILNYKSFGIIIPWEGAAENHQYYNAVSLEKQGQGCVILESAATPEKIYSTLVTTLKRMSFKNNEVFRNPARVIVEHVVREE</sequence>
<feature type="binding site" evidence="11">
    <location>
        <position position="173"/>
    </location>
    <ligand>
        <name>UDP-N-acetyl-alpha-D-glucosamine</name>
        <dbReference type="ChEBI" id="CHEBI:57705"/>
    </ligand>
</feature>
<dbReference type="InterPro" id="IPR004276">
    <property type="entry name" value="GlycoTrans_28_N"/>
</dbReference>
<dbReference type="Pfam" id="PF03033">
    <property type="entry name" value="Glyco_transf_28"/>
    <property type="match status" value="1"/>
</dbReference>
<name>C5CDQ9_KOSOT</name>
<evidence type="ECO:0000256" key="5">
    <source>
        <dbReference type="ARBA" id="ARBA00022679"/>
    </source>
</evidence>
<evidence type="ECO:0000256" key="3">
    <source>
        <dbReference type="ARBA" id="ARBA00022618"/>
    </source>
</evidence>
<dbReference type="AlphaFoldDB" id="C5CDQ9"/>
<comment type="subcellular location">
    <subcellularLocation>
        <location evidence="11">Cell inner membrane</location>
        <topology evidence="11">Peripheral membrane protein</topology>
        <orientation evidence="11">Cytoplasmic side</orientation>
    </subcellularLocation>
</comment>
<keyword evidence="5 11" id="KW-0808">Transferase</keyword>
<dbReference type="EMBL" id="CP001634">
    <property type="protein sequence ID" value="ACR80071.1"/>
    <property type="molecule type" value="Genomic_DNA"/>
</dbReference>
<comment type="catalytic activity">
    <reaction evidence="11">
        <text>di-trans,octa-cis-undecaprenyl diphospho-N-acetyl-alpha-D-muramoyl-L-alanyl-D-glutamyl-meso-2,6-diaminopimeloyl-D-alanyl-D-alanine + UDP-N-acetyl-alpha-D-glucosamine = di-trans,octa-cis-undecaprenyl diphospho-[N-acetyl-alpha-D-glucosaminyl-(1-&gt;4)]-N-acetyl-alpha-D-muramoyl-L-alanyl-D-glutamyl-meso-2,6-diaminopimeloyl-D-alanyl-D-alanine + UDP + H(+)</text>
        <dbReference type="Rhea" id="RHEA:31227"/>
        <dbReference type="ChEBI" id="CHEBI:15378"/>
        <dbReference type="ChEBI" id="CHEBI:57705"/>
        <dbReference type="ChEBI" id="CHEBI:58223"/>
        <dbReference type="ChEBI" id="CHEBI:61387"/>
        <dbReference type="ChEBI" id="CHEBI:61388"/>
        <dbReference type="EC" id="2.4.1.227"/>
    </reaction>
</comment>
<evidence type="ECO:0000256" key="4">
    <source>
        <dbReference type="ARBA" id="ARBA00022676"/>
    </source>
</evidence>
<evidence type="ECO:0000313" key="14">
    <source>
        <dbReference type="EMBL" id="ACR80071.1"/>
    </source>
</evidence>
<comment type="function">
    <text evidence="11">Cell wall formation. Catalyzes the transfer of a GlcNAc subunit on undecaprenyl-pyrophosphoryl-MurNAc-pentapeptide (lipid intermediate I) to form undecaprenyl-pyrophosphoryl-MurNAc-(pentapeptide)GlcNAc (lipid intermediate II).</text>
</comment>
<dbReference type="HOGENOM" id="CLU_037404_0_1_0"/>
<dbReference type="RefSeq" id="WP_015868718.1">
    <property type="nucleotide sequence ID" value="NC_012785.1"/>
</dbReference>
<evidence type="ECO:0000256" key="2">
    <source>
        <dbReference type="ARBA" id="ARBA00022519"/>
    </source>
</evidence>
<dbReference type="UniPathway" id="UPA00219"/>
<dbReference type="OrthoDB" id="9808936at2"/>
<feature type="domain" description="Glycosyl transferase family 28 C-terminal" evidence="13">
    <location>
        <begin position="195"/>
        <end position="334"/>
    </location>
</feature>
<keyword evidence="10 11" id="KW-0961">Cell wall biogenesis/degradation</keyword>
<dbReference type="Pfam" id="PF04101">
    <property type="entry name" value="Glyco_tran_28_C"/>
    <property type="match status" value="1"/>
</dbReference>
<dbReference type="HAMAP" id="MF_00033">
    <property type="entry name" value="MurG"/>
    <property type="match status" value="1"/>
</dbReference>
<dbReference type="Proteomes" id="UP000002382">
    <property type="component" value="Chromosome"/>
</dbReference>
<evidence type="ECO:0000256" key="1">
    <source>
        <dbReference type="ARBA" id="ARBA00022475"/>
    </source>
</evidence>
<proteinExistence type="inferred from homology"/>
<evidence type="ECO:0000256" key="9">
    <source>
        <dbReference type="ARBA" id="ARBA00023306"/>
    </source>
</evidence>
<comment type="pathway">
    <text evidence="11">Cell wall biogenesis; peptidoglycan biosynthesis.</text>
</comment>
<dbReference type="PANTHER" id="PTHR21015:SF22">
    <property type="entry name" value="GLYCOSYLTRANSFERASE"/>
    <property type="match status" value="1"/>
</dbReference>
<keyword evidence="4 11" id="KW-0328">Glycosyltransferase</keyword>
<dbReference type="InterPro" id="IPR007235">
    <property type="entry name" value="Glyco_trans_28_C"/>
</dbReference>
<dbReference type="GO" id="GO:0005975">
    <property type="term" value="P:carbohydrate metabolic process"/>
    <property type="evidence" value="ECO:0007669"/>
    <property type="project" value="InterPro"/>
</dbReference>
<feature type="binding site" evidence="11">
    <location>
        <begin position="14"/>
        <end position="16"/>
    </location>
    <ligand>
        <name>UDP-N-acetyl-alpha-D-glucosamine</name>
        <dbReference type="ChEBI" id="CHEBI:57705"/>
    </ligand>
</feature>
<dbReference type="GO" id="GO:0051991">
    <property type="term" value="F:UDP-N-acetyl-D-glucosamine:N-acetylmuramoyl-L-alanyl-D-glutamyl-meso-2,6-diaminopimelyl-D-alanyl-D-alanine-diphosphoundecaprenol 4-beta-N-acetylglucosaminlytransferase activity"/>
    <property type="evidence" value="ECO:0007669"/>
    <property type="project" value="RHEA"/>
</dbReference>
<dbReference type="PANTHER" id="PTHR21015">
    <property type="entry name" value="UDP-N-ACETYLGLUCOSAMINE--N-ACETYLMURAMYL-(PENTAPEPTIDE) PYROPHOSPHORYL-UNDECAPRENOL N-ACETYLGLUCOSAMINE TRANSFERASE 1"/>
    <property type="match status" value="1"/>
</dbReference>
<dbReference type="GO" id="GO:0009252">
    <property type="term" value="P:peptidoglycan biosynthetic process"/>
    <property type="evidence" value="ECO:0007669"/>
    <property type="project" value="UniProtKB-UniRule"/>
</dbReference>
<dbReference type="GO" id="GO:0071555">
    <property type="term" value="P:cell wall organization"/>
    <property type="evidence" value="ECO:0007669"/>
    <property type="project" value="UniProtKB-KW"/>
</dbReference>
<dbReference type="GO" id="GO:0005886">
    <property type="term" value="C:plasma membrane"/>
    <property type="evidence" value="ECO:0007669"/>
    <property type="project" value="UniProtKB-SubCell"/>
</dbReference>
<protein>
    <recommendedName>
        <fullName evidence="11">UDP-N-acetylglucosamine--N-acetylmuramyl-(pentapeptide) pyrophosphoryl-undecaprenol N-acetylglucosamine transferase</fullName>
        <ecNumber evidence="11">2.4.1.227</ecNumber>
    </recommendedName>
    <alternativeName>
        <fullName evidence="11">Undecaprenyl-PP-MurNAc-pentapeptide-UDPGlcNAc GlcNAc transferase</fullName>
    </alternativeName>
</protein>
<dbReference type="eggNOG" id="COG0707">
    <property type="taxonomic scope" value="Bacteria"/>
</dbReference>
<evidence type="ECO:0000256" key="10">
    <source>
        <dbReference type="ARBA" id="ARBA00023316"/>
    </source>
</evidence>
<evidence type="ECO:0000259" key="13">
    <source>
        <dbReference type="Pfam" id="PF04101"/>
    </source>
</evidence>
<keyword evidence="2 11" id="KW-0997">Cell inner membrane</keyword>
<dbReference type="SUPFAM" id="SSF53756">
    <property type="entry name" value="UDP-Glycosyltransferase/glycogen phosphorylase"/>
    <property type="match status" value="1"/>
</dbReference>
<keyword evidence="9 11" id="KW-0131">Cell cycle</keyword>
<evidence type="ECO:0000259" key="12">
    <source>
        <dbReference type="Pfam" id="PF03033"/>
    </source>
</evidence>
<keyword evidence="7 11" id="KW-0573">Peptidoglycan synthesis</keyword>
<comment type="caution">
    <text evidence="11">Lacks conserved residue(s) required for the propagation of feature annotation.</text>
</comment>
<dbReference type="STRING" id="521045.Kole_1378"/>
<dbReference type="CDD" id="cd03785">
    <property type="entry name" value="GT28_MurG"/>
    <property type="match status" value="1"/>
</dbReference>
<keyword evidence="8 11" id="KW-0472">Membrane</keyword>
<evidence type="ECO:0000256" key="8">
    <source>
        <dbReference type="ARBA" id="ARBA00023136"/>
    </source>
</evidence>
<keyword evidence="3 11" id="KW-0132">Cell division</keyword>
<keyword evidence="15" id="KW-1185">Reference proteome</keyword>
<dbReference type="GO" id="GO:0050511">
    <property type="term" value="F:undecaprenyldiphospho-muramoylpentapeptide beta-N-acetylglucosaminyltransferase activity"/>
    <property type="evidence" value="ECO:0007669"/>
    <property type="project" value="UniProtKB-UniRule"/>
</dbReference>